<keyword evidence="3" id="KW-1185">Reference proteome</keyword>
<dbReference type="EMBL" id="JAWXYG010000010">
    <property type="protein sequence ID" value="KAK4261540.1"/>
    <property type="molecule type" value="Genomic_DNA"/>
</dbReference>
<evidence type="ECO:0000313" key="3">
    <source>
        <dbReference type="Proteomes" id="UP001293593"/>
    </source>
</evidence>
<evidence type="ECO:0000256" key="1">
    <source>
        <dbReference type="SAM" id="MobiDB-lite"/>
    </source>
</evidence>
<proteinExistence type="predicted"/>
<sequence>MKKRGKSKVTMVDLLKTPSPRSSPPYDSPKSAIFTRTASTSKNIKRSTVDLAKSQTLKTVSNVTELKDFSATRLDELKSLIDRSHSEILNDLEASQLRLRKRLKMQTQSCRQIMDEADKEYKKVSERIAENQELMKASYKEFIAEAQISASRACKTSIGDLSQSFDKAIESLRNRYGISST</sequence>
<reference evidence="2" key="1">
    <citation type="submission" date="2023-10" db="EMBL/GenBank/DDBJ databases">
        <title>Chromosome-level genome of the transformable northern wattle, Acacia crassicarpa.</title>
        <authorList>
            <person name="Massaro I."/>
            <person name="Sinha N.R."/>
            <person name="Poethig S."/>
            <person name="Leichty A.R."/>
        </authorList>
    </citation>
    <scope>NUCLEOTIDE SEQUENCE</scope>
    <source>
        <strain evidence="2">Acra3RX</strain>
        <tissue evidence="2">Leaf</tissue>
    </source>
</reference>
<gene>
    <name evidence="2" type="ORF">QN277_004525</name>
</gene>
<protein>
    <submittedName>
        <fullName evidence="2">Uncharacterized protein</fullName>
    </submittedName>
</protein>
<dbReference type="PANTHER" id="PTHR37371">
    <property type="entry name" value="OS08G0180400 PROTEIN"/>
    <property type="match status" value="1"/>
</dbReference>
<accession>A0AAE1J0N2</accession>
<comment type="caution">
    <text evidence="2">The sequence shown here is derived from an EMBL/GenBank/DDBJ whole genome shotgun (WGS) entry which is preliminary data.</text>
</comment>
<dbReference type="AlphaFoldDB" id="A0AAE1J0N2"/>
<dbReference type="Proteomes" id="UP001293593">
    <property type="component" value="Unassembled WGS sequence"/>
</dbReference>
<name>A0AAE1J0N2_9FABA</name>
<dbReference type="PANTHER" id="PTHR37371:SF1">
    <property type="entry name" value="KINESIN-LIKE PROTEIN"/>
    <property type="match status" value="1"/>
</dbReference>
<organism evidence="2 3">
    <name type="scientific">Acacia crassicarpa</name>
    <name type="common">northern wattle</name>
    <dbReference type="NCBI Taxonomy" id="499986"/>
    <lineage>
        <taxon>Eukaryota</taxon>
        <taxon>Viridiplantae</taxon>
        <taxon>Streptophyta</taxon>
        <taxon>Embryophyta</taxon>
        <taxon>Tracheophyta</taxon>
        <taxon>Spermatophyta</taxon>
        <taxon>Magnoliopsida</taxon>
        <taxon>eudicotyledons</taxon>
        <taxon>Gunneridae</taxon>
        <taxon>Pentapetalae</taxon>
        <taxon>rosids</taxon>
        <taxon>fabids</taxon>
        <taxon>Fabales</taxon>
        <taxon>Fabaceae</taxon>
        <taxon>Caesalpinioideae</taxon>
        <taxon>mimosoid clade</taxon>
        <taxon>Acacieae</taxon>
        <taxon>Acacia</taxon>
    </lineage>
</organism>
<feature type="region of interest" description="Disordered" evidence="1">
    <location>
        <begin position="1"/>
        <end position="39"/>
    </location>
</feature>
<evidence type="ECO:0000313" key="2">
    <source>
        <dbReference type="EMBL" id="KAK4261540.1"/>
    </source>
</evidence>